<evidence type="ECO:0000313" key="1">
    <source>
        <dbReference type="EMBL" id="CAB3987696.1"/>
    </source>
</evidence>
<name>A0A6S7GFS9_PARCT</name>
<dbReference type="GO" id="GO:0003824">
    <property type="term" value="F:catalytic activity"/>
    <property type="evidence" value="ECO:0007669"/>
    <property type="project" value="InterPro"/>
</dbReference>
<proteinExistence type="predicted"/>
<organism evidence="1 2">
    <name type="scientific">Paramuricea clavata</name>
    <name type="common">Red gorgonian</name>
    <name type="synonym">Violescent sea-whip</name>
    <dbReference type="NCBI Taxonomy" id="317549"/>
    <lineage>
        <taxon>Eukaryota</taxon>
        <taxon>Metazoa</taxon>
        <taxon>Cnidaria</taxon>
        <taxon>Anthozoa</taxon>
        <taxon>Octocorallia</taxon>
        <taxon>Malacalcyonacea</taxon>
        <taxon>Plexauridae</taxon>
        <taxon>Paramuricea</taxon>
    </lineage>
</organism>
<evidence type="ECO:0000313" key="2">
    <source>
        <dbReference type="Proteomes" id="UP001152795"/>
    </source>
</evidence>
<dbReference type="EMBL" id="CACRXK020001218">
    <property type="protein sequence ID" value="CAB3987696.1"/>
    <property type="molecule type" value="Genomic_DNA"/>
</dbReference>
<keyword evidence="2" id="KW-1185">Reference proteome</keyword>
<dbReference type="AlphaFoldDB" id="A0A6S7GFS9"/>
<comment type="caution">
    <text evidence="1">The sequence shown here is derived from an EMBL/GenBank/DDBJ whole genome shotgun (WGS) entry which is preliminary data.</text>
</comment>
<dbReference type="Proteomes" id="UP001152795">
    <property type="component" value="Unassembled WGS sequence"/>
</dbReference>
<sequence>MAEYLEQNIENVKNYVQKNYTYRQISDIFKQHFPGVSRSFSERNIRLFCSKRGIRKLDNFEVDIIKQSIKTQQDPDFIVAARVEAFIAGWNLDEALRRAEAYRNAGADAILMHSKKSDPSDIEAFMKAWKNQGPVIIVPTKYYKVPTDHFRDLGISLIIWANHNMRASVAAIQQTTRQIYQDQSLVNVEDKIATVKEIFRLQGDGELTQAEDKYLPKN</sequence>
<dbReference type="Gene3D" id="3.20.20.60">
    <property type="entry name" value="Phosphoenolpyruvate-binding domains"/>
    <property type="match status" value="1"/>
</dbReference>
<dbReference type="Pfam" id="PF13714">
    <property type="entry name" value="PEP_mutase"/>
    <property type="match status" value="1"/>
</dbReference>
<dbReference type="PANTHER" id="PTHR42905:SF7">
    <property type="entry name" value="PHOSPHOENOLPYRUVATE PHOSPHOMUTASE"/>
    <property type="match status" value="1"/>
</dbReference>
<dbReference type="SUPFAM" id="SSF51621">
    <property type="entry name" value="Phosphoenolpyruvate/pyruvate domain"/>
    <property type="match status" value="1"/>
</dbReference>
<dbReference type="InterPro" id="IPR015813">
    <property type="entry name" value="Pyrv/PenolPyrv_kinase-like_dom"/>
</dbReference>
<reference evidence="1" key="1">
    <citation type="submission" date="2020-04" db="EMBL/GenBank/DDBJ databases">
        <authorList>
            <person name="Alioto T."/>
            <person name="Alioto T."/>
            <person name="Gomez Garrido J."/>
        </authorList>
    </citation>
    <scope>NUCLEOTIDE SEQUENCE</scope>
    <source>
        <strain evidence="1">A484AB</strain>
    </source>
</reference>
<dbReference type="PANTHER" id="PTHR42905">
    <property type="entry name" value="PHOSPHOENOLPYRUVATE CARBOXYLASE"/>
    <property type="match status" value="1"/>
</dbReference>
<accession>A0A6S7GFS9</accession>
<dbReference type="InterPro" id="IPR040442">
    <property type="entry name" value="Pyrv_kinase-like_dom_sf"/>
</dbReference>
<protein>
    <submittedName>
        <fullName evidence="1">Phosphoenolpyruvate phosphomutase</fullName>
    </submittedName>
</protein>
<dbReference type="OrthoDB" id="429143at2759"/>
<gene>
    <name evidence="1" type="ORF">PACLA_8A050284</name>
</gene>